<gene>
    <name evidence="2" type="ORF">V6N12_067977</name>
</gene>
<reference evidence="2 3" key="1">
    <citation type="journal article" date="2024" name="G3 (Bethesda)">
        <title>Genome assembly of Hibiscus sabdariffa L. provides insights into metabolisms of medicinal natural products.</title>
        <authorList>
            <person name="Kim T."/>
        </authorList>
    </citation>
    <scope>NUCLEOTIDE SEQUENCE [LARGE SCALE GENOMIC DNA]</scope>
    <source>
        <strain evidence="2">TK-2024</strain>
        <tissue evidence="2">Old leaves</tissue>
    </source>
</reference>
<protein>
    <submittedName>
        <fullName evidence="2">Uncharacterized protein</fullName>
    </submittedName>
</protein>
<comment type="caution">
    <text evidence="2">The sequence shown here is derived from an EMBL/GenBank/DDBJ whole genome shotgun (WGS) entry which is preliminary data.</text>
</comment>
<name>A0ABR2FPB5_9ROSI</name>
<evidence type="ECO:0000313" key="2">
    <source>
        <dbReference type="EMBL" id="KAK8583717.1"/>
    </source>
</evidence>
<evidence type="ECO:0000256" key="1">
    <source>
        <dbReference type="SAM" id="MobiDB-lite"/>
    </source>
</evidence>
<feature type="region of interest" description="Disordered" evidence="1">
    <location>
        <begin position="1"/>
        <end position="20"/>
    </location>
</feature>
<dbReference type="Proteomes" id="UP001472677">
    <property type="component" value="Unassembled WGS sequence"/>
</dbReference>
<sequence>MNHVPVNSKPTQNKNMEELGGSKVGDSLEIVDVLIPPIDLLQVDKTGGRPLNLEGANSMALPEVEMVLCGDRFK</sequence>
<organism evidence="2 3">
    <name type="scientific">Hibiscus sabdariffa</name>
    <name type="common">roselle</name>
    <dbReference type="NCBI Taxonomy" id="183260"/>
    <lineage>
        <taxon>Eukaryota</taxon>
        <taxon>Viridiplantae</taxon>
        <taxon>Streptophyta</taxon>
        <taxon>Embryophyta</taxon>
        <taxon>Tracheophyta</taxon>
        <taxon>Spermatophyta</taxon>
        <taxon>Magnoliopsida</taxon>
        <taxon>eudicotyledons</taxon>
        <taxon>Gunneridae</taxon>
        <taxon>Pentapetalae</taxon>
        <taxon>rosids</taxon>
        <taxon>malvids</taxon>
        <taxon>Malvales</taxon>
        <taxon>Malvaceae</taxon>
        <taxon>Malvoideae</taxon>
        <taxon>Hibiscus</taxon>
    </lineage>
</organism>
<keyword evidence="3" id="KW-1185">Reference proteome</keyword>
<dbReference type="EMBL" id="JBBPBM010000005">
    <property type="protein sequence ID" value="KAK8583717.1"/>
    <property type="molecule type" value="Genomic_DNA"/>
</dbReference>
<proteinExistence type="predicted"/>
<evidence type="ECO:0000313" key="3">
    <source>
        <dbReference type="Proteomes" id="UP001472677"/>
    </source>
</evidence>
<accession>A0ABR2FPB5</accession>